<feature type="compositionally biased region" description="Basic residues" evidence="1">
    <location>
        <begin position="15"/>
        <end position="25"/>
    </location>
</feature>
<feature type="region of interest" description="Disordered" evidence="1">
    <location>
        <begin position="1"/>
        <end position="85"/>
    </location>
</feature>
<feature type="compositionally biased region" description="Basic and acidic residues" evidence="1">
    <location>
        <begin position="26"/>
        <end position="49"/>
    </location>
</feature>
<comment type="caution">
    <text evidence="2">The sequence shown here is derived from an EMBL/GenBank/DDBJ whole genome shotgun (WGS) entry which is preliminary data.</text>
</comment>
<protein>
    <submittedName>
        <fullName evidence="2">Uncharacterized protein</fullName>
    </submittedName>
</protein>
<feature type="compositionally biased region" description="Basic and acidic residues" evidence="1">
    <location>
        <begin position="75"/>
        <end position="85"/>
    </location>
</feature>
<gene>
    <name evidence="2" type="ORF">F6X95_13685</name>
</gene>
<evidence type="ECO:0000313" key="3">
    <source>
        <dbReference type="Proteomes" id="UP000326078"/>
    </source>
</evidence>
<sequence length="140" mass="16239">MPVDVEKRQTGQSPNKRRAAFKQKRKDSEKNEAHQLKEELRRIGAKESDEPIYENLRGRPTPQKPKRTKGPHASHSQETKRLSAIDAKTEALKQKILLEHEQKQNKKSKKKGLGSLCKELKQKMASKPKSRPQQKQQQER</sequence>
<proteinExistence type="predicted"/>
<evidence type="ECO:0000256" key="1">
    <source>
        <dbReference type="SAM" id="MobiDB-lite"/>
    </source>
</evidence>
<dbReference type="EMBL" id="VYUT01000031">
    <property type="protein sequence ID" value="KAA9203365.1"/>
    <property type="molecule type" value="Genomic_DNA"/>
</dbReference>
<dbReference type="AlphaFoldDB" id="A0A5N0YKS1"/>
<evidence type="ECO:0000313" key="2">
    <source>
        <dbReference type="EMBL" id="KAA9203365.1"/>
    </source>
</evidence>
<reference evidence="2 3" key="1">
    <citation type="submission" date="2019-09" db="EMBL/GenBank/DDBJ databases">
        <title>Vancomyinc resistant enterococci isolated from farm animals in Switzerland.</title>
        <authorList>
            <person name="Stevens M.J.A."/>
            <person name="Stephan R."/>
            <person name="Morach M."/>
            <person name="Nuesch-Inderbinen M."/>
        </authorList>
    </citation>
    <scope>NUCLEOTIDE SEQUENCE [LARGE SCALE GENOMIC DNA]</scope>
    <source>
        <strain evidence="2 3">GH27</strain>
    </source>
</reference>
<feature type="region of interest" description="Disordered" evidence="1">
    <location>
        <begin position="99"/>
        <end position="140"/>
    </location>
</feature>
<organism evidence="2 3">
    <name type="scientific">Enterococcus durans</name>
    <dbReference type="NCBI Taxonomy" id="53345"/>
    <lineage>
        <taxon>Bacteria</taxon>
        <taxon>Bacillati</taxon>
        <taxon>Bacillota</taxon>
        <taxon>Bacilli</taxon>
        <taxon>Lactobacillales</taxon>
        <taxon>Enterococcaceae</taxon>
        <taxon>Enterococcus</taxon>
    </lineage>
</organism>
<dbReference type="Proteomes" id="UP000326078">
    <property type="component" value="Unassembled WGS sequence"/>
</dbReference>
<accession>A0A5N0YKS1</accession>
<name>A0A5N0YKS1_9ENTE</name>
<dbReference type="RefSeq" id="WP_151026734.1">
    <property type="nucleotide sequence ID" value="NZ_VYUK01000002.1"/>
</dbReference>